<feature type="coiled-coil region" evidence="1">
    <location>
        <begin position="166"/>
        <end position="193"/>
    </location>
</feature>
<dbReference type="EMBL" id="ACIO01000039">
    <property type="protein sequence ID" value="EFD01120.1"/>
    <property type="molecule type" value="Genomic_DNA"/>
</dbReference>
<keyword evidence="1" id="KW-0175">Coiled coil</keyword>
<sequence length="476" mass="55456">MNLFDILNPNFFSPLTGVNKHRYADIIGLIWDRCSQNPLYSTEKSTLLDEVESYFTGLEQIGEGNIPLDEEEISGEDKPEDTGSTTPRFWASHYLRRLKNTGWLEEKDGGYDDEARYAVNHRIIPIIQAFIDVISPKMVTYQGKLYKIYTLLSGIGTQANPYETVLKEVEEDMEDLNISLRQLASSIEEHMDQLTQGKTPVEILELFNAYEEKVVVGAYHRFKTSENLFYYRAELFEMLERCEDEYKERLELDYAQIMGVPVDEAGLQIRRLLYKLRDEIKEMGNIIRIIDESHVLYRSRAVQRAQFLLLSDGSIKSKISTILQYYAASMESKEEMLEYDEGLASQIFQIYIQGYFCPESLQKPVTRRKPTEIEDMEALEPLDEEVLKREQERLLKIAREALTEENVNQYANQLLQGHEAVEASSLTEGEDEQMIKLIGLYTYSQSRERTYDIEVKNRVIKKGRTRFTDFTIEKKR</sequence>
<accession>D3AAN8</accession>
<protein>
    <recommendedName>
        <fullName evidence="4">TIGR02677 family protein</fullName>
    </recommendedName>
</protein>
<dbReference type="Pfam" id="PF18982">
    <property type="entry name" value="JetA"/>
    <property type="match status" value="1"/>
</dbReference>
<dbReference type="GeneID" id="93152500"/>
<dbReference type="RefSeq" id="WP_006771215.1">
    <property type="nucleotide sequence ID" value="NZ_GG667612.1"/>
</dbReference>
<name>D3AAN8_9FIRM</name>
<organism evidence="2 3">
    <name type="scientific">Hungatella hathewayi DSM 13479</name>
    <dbReference type="NCBI Taxonomy" id="566550"/>
    <lineage>
        <taxon>Bacteria</taxon>
        <taxon>Bacillati</taxon>
        <taxon>Bacillota</taxon>
        <taxon>Clostridia</taxon>
        <taxon>Lachnospirales</taxon>
        <taxon>Lachnospiraceae</taxon>
        <taxon>Hungatella</taxon>
    </lineage>
</organism>
<dbReference type="Proteomes" id="UP000004968">
    <property type="component" value="Unassembled WGS sequence"/>
</dbReference>
<evidence type="ECO:0000313" key="2">
    <source>
        <dbReference type="EMBL" id="EFD01120.1"/>
    </source>
</evidence>
<reference evidence="2 3" key="1">
    <citation type="submission" date="2010-01" db="EMBL/GenBank/DDBJ databases">
        <authorList>
            <person name="Weinstock G."/>
            <person name="Sodergren E."/>
            <person name="Clifton S."/>
            <person name="Fulton L."/>
            <person name="Fulton B."/>
            <person name="Courtney L."/>
            <person name="Fronick C."/>
            <person name="Harrison M."/>
            <person name="Strong C."/>
            <person name="Farmer C."/>
            <person name="Delahaunty K."/>
            <person name="Markovic C."/>
            <person name="Hall O."/>
            <person name="Minx P."/>
            <person name="Tomlinson C."/>
            <person name="Mitreva M."/>
            <person name="Nelson J."/>
            <person name="Hou S."/>
            <person name="Wollam A."/>
            <person name="Pepin K.H."/>
            <person name="Johnson M."/>
            <person name="Bhonagiri V."/>
            <person name="Nash W.E."/>
            <person name="Warren W."/>
            <person name="Chinwalla A."/>
            <person name="Mardis E.R."/>
            <person name="Wilson R.K."/>
        </authorList>
    </citation>
    <scope>NUCLEOTIDE SEQUENCE [LARGE SCALE GENOMIC DNA]</scope>
    <source>
        <strain evidence="2 3">DSM 13479</strain>
    </source>
</reference>
<gene>
    <name evidence="2" type="ORF">CLOSTHATH_00659</name>
</gene>
<dbReference type="AlphaFoldDB" id="D3AAN8"/>
<proteinExistence type="predicted"/>
<dbReference type="HOGENOM" id="CLU_045653_1_0_9"/>
<evidence type="ECO:0000256" key="1">
    <source>
        <dbReference type="SAM" id="Coils"/>
    </source>
</evidence>
<comment type="caution">
    <text evidence="2">The sequence shown here is derived from an EMBL/GenBank/DDBJ whole genome shotgun (WGS) entry which is preliminary data.</text>
</comment>
<evidence type="ECO:0008006" key="4">
    <source>
        <dbReference type="Google" id="ProtNLM"/>
    </source>
</evidence>
<evidence type="ECO:0000313" key="3">
    <source>
        <dbReference type="Proteomes" id="UP000004968"/>
    </source>
</evidence>
<dbReference type="InterPro" id="IPR043773">
    <property type="entry name" value="JetA"/>
</dbReference>